<evidence type="ECO:0000313" key="2">
    <source>
        <dbReference type="Proteomes" id="UP000294929"/>
    </source>
</evidence>
<protein>
    <submittedName>
        <fullName evidence="1">Uncharacterized protein</fullName>
    </submittedName>
</protein>
<dbReference type="AlphaFoldDB" id="A0A4R5WF66"/>
<gene>
    <name evidence="1" type="ORF">EUA03_14675</name>
</gene>
<dbReference type="RefSeq" id="WP_131808760.1">
    <property type="nucleotide sequence ID" value="NZ_LZSF01000136.1"/>
</dbReference>
<reference evidence="1 2" key="1">
    <citation type="submission" date="2019-01" db="EMBL/GenBank/DDBJ databases">
        <title>High-quality-draft genome sequences of five non-tuberculosis mycobacteriaceae isolated from a nosocomial environment.</title>
        <authorList>
            <person name="Tiago I."/>
            <person name="Alarico S."/>
            <person name="Pereira S.G."/>
            <person name="Coelho C."/>
            <person name="Maranha A."/>
            <person name="Empadinhas N."/>
        </authorList>
    </citation>
    <scope>NUCLEOTIDE SEQUENCE [LARGE SCALE GENOMIC DNA]</scope>
    <source>
        <strain evidence="1 2">24AIII</strain>
    </source>
</reference>
<comment type="caution">
    <text evidence="1">The sequence shown here is derived from an EMBL/GenBank/DDBJ whole genome shotgun (WGS) entry which is preliminary data.</text>
</comment>
<proteinExistence type="predicted"/>
<organism evidence="1 2">
    <name type="scientific">Mycolicibacterium mucogenicum</name>
    <name type="common">Mycobacterium mucogenicum</name>
    <dbReference type="NCBI Taxonomy" id="56689"/>
    <lineage>
        <taxon>Bacteria</taxon>
        <taxon>Bacillati</taxon>
        <taxon>Actinomycetota</taxon>
        <taxon>Actinomycetes</taxon>
        <taxon>Mycobacteriales</taxon>
        <taxon>Mycobacteriaceae</taxon>
        <taxon>Mycolicibacterium</taxon>
    </lineage>
</organism>
<dbReference type="EMBL" id="SDLO01000010">
    <property type="protein sequence ID" value="TDK88656.1"/>
    <property type="molecule type" value="Genomic_DNA"/>
</dbReference>
<sequence length="97" mass="10853">MTRTHEHRPTPVDRTAFDAVIAGWFETLHCEAARKQGGSCRRPAHWLLNLHGCERVLLCGQHVRAWERDAHATMGPFCDRCGGAWATLADAYSVTPL</sequence>
<dbReference type="Proteomes" id="UP000294929">
    <property type="component" value="Unassembled WGS sequence"/>
</dbReference>
<name>A0A4R5WF66_MYCMU</name>
<accession>A0A4R5WF66</accession>
<evidence type="ECO:0000313" key="1">
    <source>
        <dbReference type="EMBL" id="TDK88656.1"/>
    </source>
</evidence>
<dbReference type="OrthoDB" id="4753033at2"/>